<organism evidence="1 2">
    <name type="scientific">Dentiscutata heterogama</name>
    <dbReference type="NCBI Taxonomy" id="1316150"/>
    <lineage>
        <taxon>Eukaryota</taxon>
        <taxon>Fungi</taxon>
        <taxon>Fungi incertae sedis</taxon>
        <taxon>Mucoromycota</taxon>
        <taxon>Glomeromycotina</taxon>
        <taxon>Glomeromycetes</taxon>
        <taxon>Diversisporales</taxon>
        <taxon>Gigasporaceae</taxon>
        <taxon>Dentiscutata</taxon>
    </lineage>
</organism>
<name>A0ACA9M732_9GLOM</name>
<reference evidence="1" key="1">
    <citation type="submission" date="2021-06" db="EMBL/GenBank/DDBJ databases">
        <authorList>
            <person name="Kallberg Y."/>
            <person name="Tangrot J."/>
            <person name="Rosling A."/>
        </authorList>
    </citation>
    <scope>NUCLEOTIDE SEQUENCE</scope>
    <source>
        <strain evidence="1">IL203A</strain>
    </source>
</reference>
<dbReference type="EMBL" id="CAJVPU010006743">
    <property type="protein sequence ID" value="CAG8564332.1"/>
    <property type="molecule type" value="Genomic_DNA"/>
</dbReference>
<evidence type="ECO:0000313" key="1">
    <source>
        <dbReference type="EMBL" id="CAG8564332.1"/>
    </source>
</evidence>
<sequence length="326" mass="37455">MSDIETVAAADKAANTVILAVGPVFIVIAVGLIGLATTVYFTVIFPAFYVWDDDYIWTKIYYYIGLIFSIYMVVCIFFHYYMAVRTKPGGVLNAETVQSDSNDPTLQDLFLELEEYQEFPKTCKKCHLPKPERAHHCSVCRRCVLRFDHHCPWIANCVGYFNHRYFLLFMTYLVIGCFYFAVVGWQPFLLSLGETGWDWWMPRPYVALSFLLAIAIGLALGGMCSWHYYLIMTAQTTVEFYNNQYARRTAKAKGEVYVNPYDLGPVLNLCQFFNVGRNYFYNSVDQSPIYTIFLPIPISPPGNGKVWEKNPMSYANVQTEISEDTD</sequence>
<keyword evidence="2" id="KW-1185">Reference proteome</keyword>
<evidence type="ECO:0000313" key="2">
    <source>
        <dbReference type="Proteomes" id="UP000789702"/>
    </source>
</evidence>
<proteinExistence type="predicted"/>
<accession>A0ACA9M732</accession>
<gene>
    <name evidence="1" type="ORF">DHETER_LOCUS5782</name>
</gene>
<dbReference type="Proteomes" id="UP000789702">
    <property type="component" value="Unassembled WGS sequence"/>
</dbReference>
<protein>
    <submittedName>
        <fullName evidence="1">16456_t:CDS:1</fullName>
    </submittedName>
</protein>
<comment type="caution">
    <text evidence="1">The sequence shown here is derived from an EMBL/GenBank/DDBJ whole genome shotgun (WGS) entry which is preliminary data.</text>
</comment>